<evidence type="ECO:0000313" key="1">
    <source>
        <dbReference type="EMBL" id="MBS3650945.1"/>
    </source>
</evidence>
<name>A0A942IA35_9HYPH</name>
<accession>A0A942IA35</accession>
<dbReference type="AlphaFoldDB" id="A0A942IA35"/>
<organism evidence="1 2">
    <name type="scientific">Pseudaminobacter soli</name>
    <name type="common">ex Zhang et al. 2022</name>
    <dbReference type="NCBI Taxonomy" id="2831468"/>
    <lineage>
        <taxon>Bacteria</taxon>
        <taxon>Pseudomonadati</taxon>
        <taxon>Pseudomonadota</taxon>
        <taxon>Alphaproteobacteria</taxon>
        <taxon>Hyphomicrobiales</taxon>
        <taxon>Phyllobacteriaceae</taxon>
        <taxon>Pseudaminobacter</taxon>
    </lineage>
</organism>
<dbReference type="Proteomes" id="UP000680348">
    <property type="component" value="Unassembled WGS sequence"/>
</dbReference>
<keyword evidence="2" id="KW-1185">Reference proteome</keyword>
<sequence length="222" mass="24516">MSRAEIDWSVFRSRQQKWLAKLGILDRPWLILGAAPSPTIPEGILSTHARVDINNSGLSAASLGLGRADLTLRKKSKPWSEHPNLNTRGLLWYNTNPSWLLRLQLLTMPRVRVDSIMAVTRTERDGLVELMAGESVRGTGDIGKASNGVAGLCYALFVGVPQIVLCGISLSKQGHFYNELARKRLQVSEDAFVLSRLKDRPELFTTEPDLSAEAGIKLWQAG</sequence>
<protein>
    <recommendedName>
        <fullName evidence="3">Membrane-anchored protein</fullName>
    </recommendedName>
</protein>
<proteinExistence type="predicted"/>
<reference evidence="1" key="1">
    <citation type="submission" date="2021-04" db="EMBL/GenBank/DDBJ databases">
        <title>Pseudaminobacter soli sp. nov., isolated from paddy soil contaminated by heavy metals.</title>
        <authorList>
            <person name="Zhang K."/>
        </authorList>
    </citation>
    <scope>NUCLEOTIDE SEQUENCE</scope>
    <source>
        <strain evidence="1">19-2017</strain>
    </source>
</reference>
<comment type="caution">
    <text evidence="1">The sequence shown here is derived from an EMBL/GenBank/DDBJ whole genome shotgun (WGS) entry which is preliminary data.</text>
</comment>
<evidence type="ECO:0008006" key="3">
    <source>
        <dbReference type="Google" id="ProtNLM"/>
    </source>
</evidence>
<dbReference type="EMBL" id="JAGWCR010000011">
    <property type="protein sequence ID" value="MBS3650945.1"/>
    <property type="molecule type" value="Genomic_DNA"/>
</dbReference>
<dbReference type="RefSeq" id="WP_188256500.1">
    <property type="nucleotide sequence ID" value="NZ_JABVCF010000011.1"/>
</dbReference>
<gene>
    <name evidence="1" type="ORF">KEU06_20230</name>
</gene>
<evidence type="ECO:0000313" key="2">
    <source>
        <dbReference type="Proteomes" id="UP000680348"/>
    </source>
</evidence>